<reference evidence="7" key="1">
    <citation type="journal article" date="2018" name="Nat. Microbiol.">
        <title>Leveraging single-cell genomics to expand the fungal tree of life.</title>
        <authorList>
            <person name="Ahrendt S.R."/>
            <person name="Quandt C.A."/>
            <person name="Ciobanu D."/>
            <person name="Clum A."/>
            <person name="Salamov A."/>
            <person name="Andreopoulos B."/>
            <person name="Cheng J.F."/>
            <person name="Woyke T."/>
            <person name="Pelin A."/>
            <person name="Henrissat B."/>
            <person name="Reynolds N.K."/>
            <person name="Benny G.L."/>
            <person name="Smith M.E."/>
            <person name="James T.Y."/>
            <person name="Grigoriev I.V."/>
        </authorList>
    </citation>
    <scope>NUCLEOTIDE SEQUENCE [LARGE SCALE GENOMIC DNA]</scope>
    <source>
        <strain evidence="7">RSA 468</strain>
    </source>
</reference>
<evidence type="ECO:0000256" key="4">
    <source>
        <dbReference type="SAM" id="MobiDB-lite"/>
    </source>
</evidence>
<dbReference type="PANTHER" id="PTHR46010">
    <property type="entry name" value="PROTEIN IWS1 HOMOLOG"/>
    <property type="match status" value="1"/>
</dbReference>
<comment type="similarity">
    <text evidence="2">Belongs to the IWS1 family.</text>
</comment>
<dbReference type="AlphaFoldDB" id="A0A4P9ZYG2"/>
<dbReference type="Proteomes" id="UP000268162">
    <property type="component" value="Unassembled WGS sequence"/>
</dbReference>
<dbReference type="Gene3D" id="1.20.930.10">
    <property type="entry name" value="Conserved domain common to transcription factors TFIIS, elongin A, CRSP70"/>
    <property type="match status" value="1"/>
</dbReference>
<dbReference type="GO" id="GO:0016973">
    <property type="term" value="P:poly(A)+ mRNA export from nucleus"/>
    <property type="evidence" value="ECO:0007669"/>
    <property type="project" value="TreeGrafter"/>
</dbReference>
<dbReference type="Pfam" id="PF08711">
    <property type="entry name" value="Med26"/>
    <property type="match status" value="1"/>
</dbReference>
<feature type="region of interest" description="Disordered" evidence="4">
    <location>
        <begin position="292"/>
        <end position="328"/>
    </location>
</feature>
<feature type="compositionally biased region" description="Basic and acidic residues" evidence="4">
    <location>
        <begin position="292"/>
        <end position="303"/>
    </location>
</feature>
<evidence type="ECO:0000313" key="7">
    <source>
        <dbReference type="Proteomes" id="UP000268162"/>
    </source>
</evidence>
<evidence type="ECO:0000256" key="2">
    <source>
        <dbReference type="ARBA" id="ARBA00037992"/>
    </source>
</evidence>
<evidence type="ECO:0000256" key="1">
    <source>
        <dbReference type="ARBA" id="ARBA00037349"/>
    </source>
</evidence>
<evidence type="ECO:0000256" key="3">
    <source>
        <dbReference type="PROSITE-ProRule" id="PRU00649"/>
    </source>
</evidence>
<dbReference type="SUPFAM" id="SSF47676">
    <property type="entry name" value="Conserved domain common to transcription factors TFIIS, elongin A, CRSP70"/>
    <property type="match status" value="1"/>
</dbReference>
<accession>A0A4P9ZYG2</accession>
<feature type="compositionally biased region" description="Polar residues" evidence="4">
    <location>
        <begin position="1"/>
        <end position="12"/>
    </location>
</feature>
<keyword evidence="7" id="KW-1185">Reference proteome</keyword>
<feature type="compositionally biased region" description="Polar residues" evidence="4">
    <location>
        <begin position="68"/>
        <end position="95"/>
    </location>
</feature>
<protein>
    <recommendedName>
        <fullName evidence="5">TFIIS N-terminal domain-containing protein</fullName>
    </recommendedName>
</protein>
<organism evidence="6 7">
    <name type="scientific">Dimargaris cristalligena</name>
    <dbReference type="NCBI Taxonomy" id="215637"/>
    <lineage>
        <taxon>Eukaryota</taxon>
        <taxon>Fungi</taxon>
        <taxon>Fungi incertae sedis</taxon>
        <taxon>Zoopagomycota</taxon>
        <taxon>Kickxellomycotina</taxon>
        <taxon>Dimargaritomycetes</taxon>
        <taxon>Dimargaritales</taxon>
        <taxon>Dimargaritaceae</taxon>
        <taxon>Dimargaris</taxon>
    </lineage>
</organism>
<dbReference type="InterPro" id="IPR051037">
    <property type="entry name" value="RNAPII_TF_IWS1"/>
</dbReference>
<feature type="compositionally biased region" description="Low complexity" evidence="4">
    <location>
        <begin position="40"/>
        <end position="50"/>
    </location>
</feature>
<dbReference type="STRING" id="215637.A0A4P9ZYG2"/>
<proteinExistence type="inferred from homology"/>
<dbReference type="GO" id="GO:0005634">
    <property type="term" value="C:nucleus"/>
    <property type="evidence" value="ECO:0007669"/>
    <property type="project" value="UniProtKB-SubCell"/>
</dbReference>
<dbReference type="InterPro" id="IPR017923">
    <property type="entry name" value="TFIIS_N"/>
</dbReference>
<name>A0A4P9ZYG2_9FUNG</name>
<comment type="function">
    <text evidence="1">Transcription factor involved in RNA polymerase II transcription regulation. May function in both SPT15/TBP post-recruitment and recruitment steps of transcription.</text>
</comment>
<feature type="region of interest" description="Disordered" evidence="4">
    <location>
        <begin position="1"/>
        <end position="113"/>
    </location>
</feature>
<dbReference type="EMBL" id="ML002329">
    <property type="protein sequence ID" value="RKP38795.1"/>
    <property type="molecule type" value="Genomic_DNA"/>
</dbReference>
<sequence length="361" mass="40365">MSHPQENSTPTLNEDLFGGPGGDEAALNDLGELSEDEFKAAAAAASVAVADEPEERVRLPSFRKRVSSTDGESSSTPRPAQSNPTDRRQSPGQETQEYEPPVEAPAEEETLTPTQAAIKQVRLDFEKALKSGSGRSRKKDDVDLEAETDEILTRLRQRMGEVADLDRMYNSQRKPAIAKIKLLPIVTEQIRKVALYDLMLENNLLDSVRLWLEPLDDGSLPALDIQIELFDFLQKLPIQTPHLRESGIGKLVQFYAKCARVDPKIQKIAEELVSKWIRPLIQRSADYKDRSLRQTARVADRGPRPSQKRQVEEDYGAEDLTPSQQSRVRVPRYTVPSYDVMPTASPEIRHLAGAGRVFVTG</sequence>
<comment type="subcellular location">
    <subcellularLocation>
        <location evidence="3">Nucleus</location>
    </subcellularLocation>
</comment>
<dbReference type="PANTHER" id="PTHR46010:SF1">
    <property type="entry name" value="PROTEIN IWS1 HOMOLOG"/>
    <property type="match status" value="1"/>
</dbReference>
<feature type="domain" description="TFIIS N-terminal" evidence="5">
    <location>
        <begin position="206"/>
        <end position="283"/>
    </location>
</feature>
<evidence type="ECO:0000313" key="6">
    <source>
        <dbReference type="EMBL" id="RKP38795.1"/>
    </source>
</evidence>
<dbReference type="PROSITE" id="PS51319">
    <property type="entry name" value="TFIIS_N"/>
    <property type="match status" value="1"/>
</dbReference>
<evidence type="ECO:0000259" key="5">
    <source>
        <dbReference type="PROSITE" id="PS51319"/>
    </source>
</evidence>
<keyword evidence="3" id="KW-0539">Nucleus</keyword>
<gene>
    <name evidence="6" type="ORF">BJ085DRAFT_30461</name>
</gene>
<dbReference type="InterPro" id="IPR035441">
    <property type="entry name" value="TFIIS/LEDGF_dom_sf"/>
</dbReference>